<evidence type="ECO:0000259" key="2">
    <source>
        <dbReference type="PROSITE" id="PS50879"/>
    </source>
</evidence>
<dbReference type="Proteomes" id="UP000307440">
    <property type="component" value="Unassembled WGS sequence"/>
</dbReference>
<dbReference type="EMBL" id="ML210450">
    <property type="protein sequence ID" value="TFK17910.1"/>
    <property type="molecule type" value="Genomic_DNA"/>
</dbReference>
<keyword evidence="4" id="KW-1185">Reference proteome</keyword>
<accession>A0A5C3KD62</accession>
<organism evidence="3 4">
    <name type="scientific">Coprinopsis marcescibilis</name>
    <name type="common">Agaric fungus</name>
    <name type="synonym">Psathyrella marcescibilis</name>
    <dbReference type="NCBI Taxonomy" id="230819"/>
    <lineage>
        <taxon>Eukaryota</taxon>
        <taxon>Fungi</taxon>
        <taxon>Dikarya</taxon>
        <taxon>Basidiomycota</taxon>
        <taxon>Agaricomycotina</taxon>
        <taxon>Agaricomycetes</taxon>
        <taxon>Agaricomycetidae</taxon>
        <taxon>Agaricales</taxon>
        <taxon>Agaricineae</taxon>
        <taxon>Psathyrellaceae</taxon>
        <taxon>Coprinopsis</taxon>
    </lineage>
</organism>
<dbReference type="InterPro" id="IPR002156">
    <property type="entry name" value="RNaseH_domain"/>
</dbReference>
<dbReference type="AlphaFoldDB" id="A0A5C3KD62"/>
<dbReference type="CDD" id="cd13934">
    <property type="entry name" value="RNase_H_Dikarya_like"/>
    <property type="match status" value="1"/>
</dbReference>
<dbReference type="SUPFAM" id="SSF53098">
    <property type="entry name" value="Ribonuclease H-like"/>
    <property type="match status" value="1"/>
</dbReference>
<dbReference type="GO" id="GO:0004523">
    <property type="term" value="F:RNA-DNA hybrid ribonuclease activity"/>
    <property type="evidence" value="ECO:0007669"/>
    <property type="project" value="InterPro"/>
</dbReference>
<dbReference type="GO" id="GO:0003676">
    <property type="term" value="F:nucleic acid binding"/>
    <property type="evidence" value="ECO:0007669"/>
    <property type="project" value="InterPro"/>
</dbReference>
<evidence type="ECO:0000313" key="4">
    <source>
        <dbReference type="Proteomes" id="UP000307440"/>
    </source>
</evidence>
<sequence length="281" mass="30835">MPISLQLHTQPLSDEDPSPASSDSLPLFKVLQTKTGVSTPAPLPRRQSNSSHYRFITKNTTKRTQALFFIDGACTDNGAPAESQRPPRGGAAVVFSPLAHFKPLQYPLELDGQKHTSNRAELRAALIALTLRFWPGEGFDNVVLTTDSEKTAAGKPIANRDLWQAILKAVRRLDDNGCHAQFWLIPRDWNEADAYAKKAATLPDTQRERGSSTNQVRIMERGTENAPLLLNRTFIEKLQSGTGGSFPLDFHVRSPGQTTITEIASIQAKVNAAGELILQQG</sequence>
<dbReference type="InterPro" id="IPR036397">
    <property type="entry name" value="RNaseH_sf"/>
</dbReference>
<reference evidence="3 4" key="1">
    <citation type="journal article" date="2019" name="Nat. Ecol. Evol.">
        <title>Megaphylogeny resolves global patterns of mushroom evolution.</title>
        <authorList>
            <person name="Varga T."/>
            <person name="Krizsan K."/>
            <person name="Foldi C."/>
            <person name="Dima B."/>
            <person name="Sanchez-Garcia M."/>
            <person name="Sanchez-Ramirez S."/>
            <person name="Szollosi G.J."/>
            <person name="Szarkandi J.G."/>
            <person name="Papp V."/>
            <person name="Albert L."/>
            <person name="Andreopoulos W."/>
            <person name="Angelini C."/>
            <person name="Antonin V."/>
            <person name="Barry K.W."/>
            <person name="Bougher N.L."/>
            <person name="Buchanan P."/>
            <person name="Buyck B."/>
            <person name="Bense V."/>
            <person name="Catcheside P."/>
            <person name="Chovatia M."/>
            <person name="Cooper J."/>
            <person name="Damon W."/>
            <person name="Desjardin D."/>
            <person name="Finy P."/>
            <person name="Geml J."/>
            <person name="Haridas S."/>
            <person name="Hughes K."/>
            <person name="Justo A."/>
            <person name="Karasinski D."/>
            <person name="Kautmanova I."/>
            <person name="Kiss B."/>
            <person name="Kocsube S."/>
            <person name="Kotiranta H."/>
            <person name="LaButti K.M."/>
            <person name="Lechner B.E."/>
            <person name="Liimatainen K."/>
            <person name="Lipzen A."/>
            <person name="Lukacs Z."/>
            <person name="Mihaltcheva S."/>
            <person name="Morgado L.N."/>
            <person name="Niskanen T."/>
            <person name="Noordeloos M.E."/>
            <person name="Ohm R.A."/>
            <person name="Ortiz-Santana B."/>
            <person name="Ovrebo C."/>
            <person name="Racz N."/>
            <person name="Riley R."/>
            <person name="Savchenko A."/>
            <person name="Shiryaev A."/>
            <person name="Soop K."/>
            <person name="Spirin V."/>
            <person name="Szebenyi C."/>
            <person name="Tomsovsky M."/>
            <person name="Tulloss R.E."/>
            <person name="Uehling J."/>
            <person name="Grigoriev I.V."/>
            <person name="Vagvolgyi C."/>
            <person name="Papp T."/>
            <person name="Martin F.M."/>
            <person name="Miettinen O."/>
            <person name="Hibbett D.S."/>
            <person name="Nagy L.G."/>
        </authorList>
    </citation>
    <scope>NUCLEOTIDE SEQUENCE [LARGE SCALE GENOMIC DNA]</scope>
    <source>
        <strain evidence="3 4">CBS 121175</strain>
    </source>
</reference>
<name>A0A5C3KD62_COPMA</name>
<dbReference type="PROSITE" id="PS50879">
    <property type="entry name" value="RNASE_H_1"/>
    <property type="match status" value="1"/>
</dbReference>
<proteinExistence type="predicted"/>
<dbReference type="Gene3D" id="3.30.420.10">
    <property type="entry name" value="Ribonuclease H-like superfamily/Ribonuclease H"/>
    <property type="match status" value="1"/>
</dbReference>
<evidence type="ECO:0000256" key="1">
    <source>
        <dbReference type="SAM" id="MobiDB-lite"/>
    </source>
</evidence>
<protein>
    <recommendedName>
        <fullName evidence="2">RNase H type-1 domain-containing protein</fullName>
    </recommendedName>
</protein>
<dbReference type="InterPro" id="IPR012337">
    <property type="entry name" value="RNaseH-like_sf"/>
</dbReference>
<feature type="region of interest" description="Disordered" evidence="1">
    <location>
        <begin position="1"/>
        <end position="24"/>
    </location>
</feature>
<evidence type="ECO:0000313" key="3">
    <source>
        <dbReference type="EMBL" id="TFK17910.1"/>
    </source>
</evidence>
<dbReference type="STRING" id="230819.A0A5C3KD62"/>
<gene>
    <name evidence="3" type="ORF">FA15DRAFT_760864</name>
</gene>
<feature type="domain" description="RNase H type-1" evidence="2">
    <location>
        <begin position="62"/>
        <end position="201"/>
    </location>
</feature>
<feature type="compositionally biased region" description="Polar residues" evidence="1">
    <location>
        <begin position="1"/>
        <end position="10"/>
    </location>
</feature>
<dbReference type="OrthoDB" id="407198at2759"/>